<dbReference type="OrthoDB" id="3552888at2759"/>
<evidence type="ECO:0000313" key="3">
    <source>
        <dbReference type="Proteomes" id="UP000030151"/>
    </source>
</evidence>
<dbReference type="PANTHER" id="PTHR35605">
    <property type="entry name" value="ECP2 EFFECTOR PROTEIN DOMAIN-CONTAINING PROTEIN-RELATED"/>
    <property type="match status" value="1"/>
</dbReference>
<gene>
    <name evidence="2" type="ORF">X797_005853</name>
</gene>
<sequence>MKFSVTSVVAAMLAVVNGLPSPPLAELDAFNVIGGVTWTGEVLPGKNVTFSGTMQEVRAKILAENPDYFSAYDNEAGIEHGSHLQKRWELKQPPDCNYGNFIRRINAIKFINELNAKGGGNAMCGAPPRRGPGLGGCSRVSCSWGSQMWLCNDNDYHLDLPCTEVASALFELSNVCYTVQQGGDTETQGQLFTTDNWNVIIDYYGDCHSSPTVGR</sequence>
<reference evidence="2 3" key="1">
    <citation type="submission" date="2014-02" db="EMBL/GenBank/DDBJ databases">
        <title>The genome sequence of the entomopathogenic fungus Metarhizium robertsii ARSEF 2575.</title>
        <authorList>
            <person name="Giuliano Garisto Donzelli B."/>
            <person name="Roe B.A."/>
            <person name="Macmil S.L."/>
            <person name="Krasnoff S.B."/>
            <person name="Gibson D.M."/>
        </authorList>
    </citation>
    <scope>NUCLEOTIDE SEQUENCE [LARGE SCALE GENOMIC DNA]</scope>
    <source>
        <strain evidence="2 3">ARSEF 2575</strain>
    </source>
</reference>
<keyword evidence="1" id="KW-0732">Signal</keyword>
<dbReference type="AlphaFoldDB" id="A0A0A1UUJ3"/>
<feature type="chain" id="PRO_5001992076" description="Secreted protein" evidence="1">
    <location>
        <begin position="19"/>
        <end position="215"/>
    </location>
</feature>
<dbReference type="PANTHER" id="PTHR35605:SF1">
    <property type="entry name" value="ECP2 EFFECTOR PROTEIN DOMAIN-CONTAINING PROTEIN-RELATED"/>
    <property type="match status" value="1"/>
</dbReference>
<dbReference type="HOGENOM" id="CLU_089018_0_0_1"/>
<feature type="signal peptide" evidence="1">
    <location>
        <begin position="1"/>
        <end position="18"/>
    </location>
</feature>
<evidence type="ECO:0000313" key="2">
    <source>
        <dbReference type="EMBL" id="EXV00840.1"/>
    </source>
</evidence>
<dbReference type="eggNOG" id="ENOG502RIUH">
    <property type="taxonomic scope" value="Eukaryota"/>
</dbReference>
<comment type="caution">
    <text evidence="2">The sequence shown here is derived from an EMBL/GenBank/DDBJ whole genome shotgun (WGS) entry which is preliminary data.</text>
</comment>
<name>A0A0A1UUJ3_9HYPO</name>
<accession>A0A0A1UUJ3</accession>
<dbReference type="Proteomes" id="UP000030151">
    <property type="component" value="Unassembled WGS sequence"/>
</dbReference>
<evidence type="ECO:0008006" key="4">
    <source>
        <dbReference type="Google" id="ProtNLM"/>
    </source>
</evidence>
<protein>
    <recommendedName>
        <fullName evidence="4">Secreted protein</fullName>
    </recommendedName>
</protein>
<proteinExistence type="predicted"/>
<organism evidence="2 3">
    <name type="scientific">Metarhizium robertsii</name>
    <dbReference type="NCBI Taxonomy" id="568076"/>
    <lineage>
        <taxon>Eukaryota</taxon>
        <taxon>Fungi</taxon>
        <taxon>Dikarya</taxon>
        <taxon>Ascomycota</taxon>
        <taxon>Pezizomycotina</taxon>
        <taxon>Sordariomycetes</taxon>
        <taxon>Hypocreomycetidae</taxon>
        <taxon>Hypocreales</taxon>
        <taxon>Clavicipitaceae</taxon>
        <taxon>Metarhizium</taxon>
    </lineage>
</organism>
<dbReference type="EMBL" id="JELW01000010">
    <property type="protein sequence ID" value="EXV00840.1"/>
    <property type="molecule type" value="Genomic_DNA"/>
</dbReference>
<evidence type="ECO:0000256" key="1">
    <source>
        <dbReference type="SAM" id="SignalP"/>
    </source>
</evidence>